<evidence type="ECO:0000259" key="7">
    <source>
        <dbReference type="Pfam" id="PF25967"/>
    </source>
</evidence>
<proteinExistence type="inferred from homology"/>
<dbReference type="NCBIfam" id="TIGR01730">
    <property type="entry name" value="RND_mfp"/>
    <property type="match status" value="1"/>
</dbReference>
<comment type="similarity">
    <text evidence="2">Belongs to the membrane fusion protein (MFP) (TC 8.A.1) family.</text>
</comment>
<dbReference type="InterPro" id="IPR058627">
    <property type="entry name" value="MdtA-like_C"/>
</dbReference>
<dbReference type="Proteomes" id="UP000308430">
    <property type="component" value="Unassembled WGS sequence"/>
</dbReference>
<dbReference type="FunFam" id="2.40.420.20:FF:000001">
    <property type="entry name" value="Efflux RND transporter periplasmic adaptor subunit"/>
    <property type="match status" value="1"/>
</dbReference>
<feature type="domain" description="Multidrug resistance protein MdtA-like barrel-sandwich hybrid" evidence="5">
    <location>
        <begin position="62"/>
        <end position="191"/>
    </location>
</feature>
<dbReference type="PROSITE" id="PS51257">
    <property type="entry name" value="PROKAR_LIPOPROTEIN"/>
    <property type="match status" value="1"/>
</dbReference>
<protein>
    <submittedName>
        <fullName evidence="8">Efflux RND transporter periplasmic adaptor subunit</fullName>
    </submittedName>
</protein>
<feature type="domain" description="Multidrug resistance protein MdtA-like beta-barrel" evidence="6">
    <location>
        <begin position="195"/>
        <end position="285"/>
    </location>
</feature>
<dbReference type="InterPro" id="IPR058625">
    <property type="entry name" value="MdtA-like_BSH"/>
</dbReference>
<dbReference type="Gene3D" id="2.40.420.20">
    <property type="match status" value="1"/>
</dbReference>
<feature type="domain" description="Multidrug resistance protein MdtA-like C-terminal permuted SH3" evidence="7">
    <location>
        <begin position="290"/>
        <end position="351"/>
    </location>
</feature>
<name>A0A4V3WBL3_9RHOO</name>
<dbReference type="PANTHER" id="PTHR30158">
    <property type="entry name" value="ACRA/E-RELATED COMPONENT OF DRUG EFFLUX TRANSPORTER"/>
    <property type="match status" value="1"/>
</dbReference>
<dbReference type="SUPFAM" id="SSF111369">
    <property type="entry name" value="HlyD-like secretion proteins"/>
    <property type="match status" value="1"/>
</dbReference>
<dbReference type="Gene3D" id="1.10.287.470">
    <property type="entry name" value="Helix hairpin bin"/>
    <property type="match status" value="1"/>
</dbReference>
<accession>A0A4V3WBL3</accession>
<gene>
    <name evidence="8" type="ORF">E6C76_13875</name>
</gene>
<dbReference type="Gene3D" id="2.40.30.170">
    <property type="match status" value="1"/>
</dbReference>
<feature type="chain" id="PRO_5020320011" evidence="3">
    <location>
        <begin position="25"/>
        <end position="379"/>
    </location>
</feature>
<evidence type="ECO:0000256" key="3">
    <source>
        <dbReference type="SAM" id="SignalP"/>
    </source>
</evidence>
<reference evidence="8 9" key="1">
    <citation type="submission" date="2019-04" db="EMBL/GenBank/DDBJ databases">
        <title>Azoarcus nasutitermitis sp. nov. isolated from termite nest.</title>
        <authorList>
            <person name="Lin S.-Y."/>
            <person name="Hameed A."/>
            <person name="Hsu Y.-H."/>
            <person name="Young C.-C."/>
        </authorList>
    </citation>
    <scope>NUCLEOTIDE SEQUENCE [LARGE SCALE GENOMIC DNA]</scope>
    <source>
        <strain evidence="8 9">CC-YHH838</strain>
    </source>
</reference>
<dbReference type="GO" id="GO:0046677">
    <property type="term" value="P:response to antibiotic"/>
    <property type="evidence" value="ECO:0007669"/>
    <property type="project" value="TreeGrafter"/>
</dbReference>
<evidence type="ECO:0000256" key="1">
    <source>
        <dbReference type="ARBA" id="ARBA00004196"/>
    </source>
</evidence>
<dbReference type="Pfam" id="PF25967">
    <property type="entry name" value="RND-MFP_C"/>
    <property type="match status" value="1"/>
</dbReference>
<dbReference type="RefSeq" id="WP_136348834.1">
    <property type="nucleotide sequence ID" value="NZ_SSOC01000005.1"/>
</dbReference>
<dbReference type="Pfam" id="PF25876">
    <property type="entry name" value="HH_MFP_RND"/>
    <property type="match status" value="1"/>
</dbReference>
<dbReference type="InterPro" id="IPR058624">
    <property type="entry name" value="MdtA-like_HH"/>
</dbReference>
<feature type="domain" description="Multidrug resistance protein MdtA-like alpha-helical hairpin" evidence="4">
    <location>
        <begin position="97"/>
        <end position="151"/>
    </location>
</feature>
<comment type="subcellular location">
    <subcellularLocation>
        <location evidence="1">Cell envelope</location>
    </subcellularLocation>
</comment>
<dbReference type="InterPro" id="IPR006143">
    <property type="entry name" value="RND_pump_MFP"/>
</dbReference>
<evidence type="ECO:0000259" key="6">
    <source>
        <dbReference type="Pfam" id="PF25944"/>
    </source>
</evidence>
<sequence>MKLPQSLSRRIVPLALAAALAACGQPQQSAPPPGPVQVGVYTVAAQEVSLTTELPGRTAAYRIAEVRPQVSGILQKRLFAEGSTVKEGQQLYQIDPATYAARLQRAEANLHATESLARRYEGLRATNAISQQQYDDALAAWRQAQADVDVARIDMVYTKVLAPISGRIGRSLVTEGALVTSGQAGALATVQQIDPIHVDLTQSTGEILRMQRALADGVLERAGEDAAKVRLKLEDGSLYALPGTLKFSEISVDPGTGSVVLRAVFPNPDGKLLPGMFVHATLQTGVRQEAILVPQQAVTRDTRGQAMVWVVGDDGVANPREIETARTVGNTWLVDKGLQAGERVVTEGMQRLRPGLQVQAEPAGNVSIVTQFAASGRAG</sequence>
<evidence type="ECO:0000313" key="9">
    <source>
        <dbReference type="Proteomes" id="UP000308430"/>
    </source>
</evidence>
<dbReference type="Pfam" id="PF25917">
    <property type="entry name" value="BSH_RND"/>
    <property type="match status" value="1"/>
</dbReference>
<evidence type="ECO:0000259" key="4">
    <source>
        <dbReference type="Pfam" id="PF25876"/>
    </source>
</evidence>
<organism evidence="8 9">
    <name type="scientific">Pseudothauera nasutitermitis</name>
    <dbReference type="NCBI Taxonomy" id="2565930"/>
    <lineage>
        <taxon>Bacteria</taxon>
        <taxon>Pseudomonadati</taxon>
        <taxon>Pseudomonadota</taxon>
        <taxon>Betaproteobacteria</taxon>
        <taxon>Rhodocyclales</taxon>
        <taxon>Zoogloeaceae</taxon>
        <taxon>Pseudothauera</taxon>
    </lineage>
</organism>
<dbReference type="EMBL" id="SSOC01000005">
    <property type="protein sequence ID" value="THF63673.1"/>
    <property type="molecule type" value="Genomic_DNA"/>
</dbReference>
<keyword evidence="3" id="KW-0732">Signal</keyword>
<dbReference type="Gene3D" id="2.40.50.100">
    <property type="match status" value="1"/>
</dbReference>
<feature type="signal peptide" evidence="3">
    <location>
        <begin position="1"/>
        <end position="24"/>
    </location>
</feature>
<dbReference type="GO" id="GO:0005886">
    <property type="term" value="C:plasma membrane"/>
    <property type="evidence" value="ECO:0007669"/>
    <property type="project" value="UniProtKB-SubCell"/>
</dbReference>
<evidence type="ECO:0000259" key="5">
    <source>
        <dbReference type="Pfam" id="PF25917"/>
    </source>
</evidence>
<evidence type="ECO:0000313" key="8">
    <source>
        <dbReference type="EMBL" id="THF63673.1"/>
    </source>
</evidence>
<dbReference type="OrthoDB" id="9783047at2"/>
<dbReference type="Pfam" id="PF25944">
    <property type="entry name" value="Beta-barrel_RND"/>
    <property type="match status" value="1"/>
</dbReference>
<dbReference type="GO" id="GO:0022857">
    <property type="term" value="F:transmembrane transporter activity"/>
    <property type="evidence" value="ECO:0007669"/>
    <property type="project" value="InterPro"/>
</dbReference>
<dbReference type="InterPro" id="IPR058626">
    <property type="entry name" value="MdtA-like_b-barrel"/>
</dbReference>
<comment type="caution">
    <text evidence="8">The sequence shown here is derived from an EMBL/GenBank/DDBJ whole genome shotgun (WGS) entry which is preliminary data.</text>
</comment>
<dbReference type="PANTHER" id="PTHR30158:SF3">
    <property type="entry name" value="MULTIDRUG EFFLUX PUMP SUBUNIT ACRA-RELATED"/>
    <property type="match status" value="1"/>
</dbReference>
<evidence type="ECO:0000256" key="2">
    <source>
        <dbReference type="ARBA" id="ARBA00009477"/>
    </source>
</evidence>
<dbReference type="AlphaFoldDB" id="A0A4V3WBL3"/>
<keyword evidence="9" id="KW-1185">Reference proteome</keyword>